<dbReference type="UniPathway" id="UPA00659"/>
<evidence type="ECO:0000256" key="7">
    <source>
        <dbReference type="ARBA" id="ARBA00023140"/>
    </source>
</evidence>
<comment type="pathway">
    <text evidence="2">Lipid metabolism; fatty acid beta-oxidation.</text>
</comment>
<comment type="subcellular location">
    <subcellularLocation>
        <location evidence="1">Peroxisome</location>
    </subcellularLocation>
</comment>
<dbReference type="OrthoDB" id="14970at2759"/>
<evidence type="ECO:0000256" key="8">
    <source>
        <dbReference type="ARBA" id="ARBA00023235"/>
    </source>
</evidence>
<evidence type="ECO:0000256" key="3">
    <source>
        <dbReference type="ARBA" id="ARBA00005254"/>
    </source>
</evidence>
<keyword evidence="6" id="KW-0443">Lipid metabolism</keyword>
<dbReference type="GO" id="GO:0006635">
    <property type="term" value="P:fatty acid beta-oxidation"/>
    <property type="evidence" value="ECO:0007669"/>
    <property type="project" value="UniProtKB-UniPathway"/>
</dbReference>
<protein>
    <submittedName>
        <fullName evidence="9">ClpP/crotonase-like domain-containing protein</fullName>
    </submittedName>
</protein>
<keyword evidence="8" id="KW-0413">Isomerase</keyword>
<reference evidence="9 10" key="1">
    <citation type="submission" date="2016-07" db="EMBL/GenBank/DDBJ databases">
        <title>Pervasive Adenine N6-methylation of Active Genes in Fungi.</title>
        <authorList>
            <consortium name="DOE Joint Genome Institute"/>
            <person name="Mondo S.J."/>
            <person name="Dannebaum R.O."/>
            <person name="Kuo R.C."/>
            <person name="Labutti K."/>
            <person name="Haridas S."/>
            <person name="Kuo A."/>
            <person name="Salamov A."/>
            <person name="Ahrendt S.R."/>
            <person name="Lipzen A."/>
            <person name="Sullivan W."/>
            <person name="Andreopoulos W.B."/>
            <person name="Clum A."/>
            <person name="Lindquist E."/>
            <person name="Daum C."/>
            <person name="Ramamoorthy G.K."/>
            <person name="Gryganskyi A."/>
            <person name="Culley D."/>
            <person name="Magnuson J.K."/>
            <person name="James T.Y."/>
            <person name="O'Malley M.A."/>
            <person name="Stajich J.E."/>
            <person name="Spatafora J.W."/>
            <person name="Visel A."/>
            <person name="Grigoriev I.V."/>
        </authorList>
    </citation>
    <scope>NUCLEOTIDE SEQUENCE [LARGE SCALE GENOMIC DNA]</scope>
    <source>
        <strain evidence="9 10">12-1054</strain>
    </source>
</reference>
<dbReference type="FunFam" id="1.10.12.10:FF:000004">
    <property type="entry name" value="Delta3,5-delta2,4-dienoyl-CoA isomerase"/>
    <property type="match status" value="1"/>
</dbReference>
<evidence type="ECO:0000256" key="5">
    <source>
        <dbReference type="ARBA" id="ARBA00022990"/>
    </source>
</evidence>
<gene>
    <name evidence="9" type="ORF">BCR37DRAFT_378752</name>
</gene>
<evidence type="ECO:0000256" key="1">
    <source>
        <dbReference type="ARBA" id="ARBA00004275"/>
    </source>
</evidence>
<dbReference type="FunFam" id="3.90.226.10:FF:000024">
    <property type="entry name" value="Delta3,5-delta2,4-dienoyl-CoA isomerase"/>
    <property type="match status" value="1"/>
</dbReference>
<comment type="caution">
    <text evidence="9">The sequence shown here is derived from an EMBL/GenBank/DDBJ whole genome shotgun (WGS) entry which is preliminary data.</text>
</comment>
<dbReference type="AlphaFoldDB" id="A0A1Y2FIJ0"/>
<dbReference type="InterPro" id="IPR014748">
    <property type="entry name" value="Enoyl-CoA_hydra_C"/>
</dbReference>
<dbReference type="Gene3D" id="3.90.226.10">
    <property type="entry name" value="2-enoyl-CoA Hydratase, Chain A, domain 1"/>
    <property type="match status" value="1"/>
</dbReference>
<keyword evidence="4" id="KW-0276">Fatty acid metabolism</keyword>
<dbReference type="InterPro" id="IPR029045">
    <property type="entry name" value="ClpP/crotonase-like_dom_sf"/>
</dbReference>
<dbReference type="GO" id="GO:0005777">
    <property type="term" value="C:peroxisome"/>
    <property type="evidence" value="ECO:0007669"/>
    <property type="project" value="UniProtKB-SubCell"/>
</dbReference>
<comment type="similarity">
    <text evidence="3">Belongs to the enoyl-CoA hydratase/isomerase family.</text>
</comment>
<keyword evidence="5" id="KW-0007">Acetylation</keyword>
<dbReference type="InterPro" id="IPR001753">
    <property type="entry name" value="Enoyl-CoA_hydra/iso"/>
</dbReference>
<dbReference type="OMA" id="QYVAHVE"/>
<dbReference type="GeneID" id="63785713"/>
<dbReference type="GO" id="GO:0051750">
    <property type="term" value="F:delta(3,5)-delta(2,4)-dienoyl-CoA isomerase activity"/>
    <property type="evidence" value="ECO:0007669"/>
    <property type="project" value="TreeGrafter"/>
</dbReference>
<dbReference type="RefSeq" id="XP_040726065.1">
    <property type="nucleotide sequence ID" value="XM_040869114.1"/>
</dbReference>
<accession>A0A1Y2FIJ0</accession>
<dbReference type="Proteomes" id="UP000193685">
    <property type="component" value="Unassembled WGS sequence"/>
</dbReference>
<keyword evidence="10" id="KW-1185">Reference proteome</keyword>
<dbReference type="Gene3D" id="1.10.12.10">
    <property type="entry name" value="Lyase 2-enoyl-coa Hydratase, Chain A, domain 2"/>
    <property type="match status" value="1"/>
</dbReference>
<dbReference type="Pfam" id="PF00378">
    <property type="entry name" value="ECH_1"/>
    <property type="match status" value="1"/>
</dbReference>
<sequence length="276" mass="30586">MKAEYTQPNFKVSFPSEYVLHVQIDRPKKLNAFNDALWYSLRAIFDAAAYDEDVRCIVLSGNGRAFTAGLDIEQASIVQKEDLPDAARQAFKMRPHILDFQDAITSIQRCLKPVIAAAHGICYGLAIDILSACDIRYASNCARLSIREVSIGLAADIGSLQRLPYVVGNSSWLRDMALSADEFSADEALKQGLLSRVFQGQQATIDGALQRAMLIAEKSPVAVQGTKYLLDYSREHTVAEGLEMSAVWNANMLQTKDMKDAITAVLQKKKPKFHKL</sequence>
<evidence type="ECO:0000313" key="9">
    <source>
        <dbReference type="EMBL" id="ORY83770.1"/>
    </source>
</evidence>
<organism evidence="9 10">
    <name type="scientific">Protomyces lactucae-debilis</name>
    <dbReference type="NCBI Taxonomy" id="2754530"/>
    <lineage>
        <taxon>Eukaryota</taxon>
        <taxon>Fungi</taxon>
        <taxon>Dikarya</taxon>
        <taxon>Ascomycota</taxon>
        <taxon>Taphrinomycotina</taxon>
        <taxon>Taphrinomycetes</taxon>
        <taxon>Taphrinales</taxon>
        <taxon>Protomycetaceae</taxon>
        <taxon>Protomyces</taxon>
    </lineage>
</organism>
<dbReference type="GO" id="GO:0005739">
    <property type="term" value="C:mitochondrion"/>
    <property type="evidence" value="ECO:0007669"/>
    <property type="project" value="TreeGrafter"/>
</dbReference>
<keyword evidence="7" id="KW-0576">Peroxisome</keyword>
<evidence type="ECO:0000256" key="4">
    <source>
        <dbReference type="ARBA" id="ARBA00022832"/>
    </source>
</evidence>
<dbReference type="PANTHER" id="PTHR43149:SF1">
    <property type="entry name" value="DELTA(3,5)-DELTA(2,4)-DIENOYL-COA ISOMERASE, MITOCHONDRIAL"/>
    <property type="match status" value="1"/>
</dbReference>
<dbReference type="PANTHER" id="PTHR43149">
    <property type="entry name" value="ENOYL-COA HYDRATASE"/>
    <property type="match status" value="1"/>
</dbReference>
<proteinExistence type="inferred from homology"/>
<dbReference type="EMBL" id="MCFI01000007">
    <property type="protein sequence ID" value="ORY83770.1"/>
    <property type="molecule type" value="Genomic_DNA"/>
</dbReference>
<evidence type="ECO:0000313" key="10">
    <source>
        <dbReference type="Proteomes" id="UP000193685"/>
    </source>
</evidence>
<dbReference type="CDD" id="cd06558">
    <property type="entry name" value="crotonase-like"/>
    <property type="match status" value="1"/>
</dbReference>
<dbReference type="STRING" id="56484.A0A1Y2FIJ0"/>
<name>A0A1Y2FIJ0_PROLT</name>
<evidence type="ECO:0000256" key="6">
    <source>
        <dbReference type="ARBA" id="ARBA00023098"/>
    </source>
</evidence>
<dbReference type="SUPFAM" id="SSF52096">
    <property type="entry name" value="ClpP/crotonase"/>
    <property type="match status" value="1"/>
</dbReference>
<evidence type="ECO:0000256" key="2">
    <source>
        <dbReference type="ARBA" id="ARBA00005005"/>
    </source>
</evidence>
<dbReference type="InterPro" id="IPR045002">
    <property type="entry name" value="Ech1-like"/>
</dbReference>